<gene>
    <name evidence="1" type="ORF">ARMSODRAFT_323169</name>
</gene>
<proteinExistence type="predicted"/>
<evidence type="ECO:0000313" key="1">
    <source>
        <dbReference type="EMBL" id="PBK67211.1"/>
    </source>
</evidence>
<accession>A0A2H3B8K7</accession>
<name>A0A2H3B8K7_9AGAR</name>
<keyword evidence="2" id="KW-1185">Reference proteome</keyword>
<evidence type="ECO:0000313" key="2">
    <source>
        <dbReference type="Proteomes" id="UP000218334"/>
    </source>
</evidence>
<dbReference type="EMBL" id="KZ293437">
    <property type="protein sequence ID" value="PBK67211.1"/>
    <property type="molecule type" value="Genomic_DNA"/>
</dbReference>
<reference evidence="2" key="1">
    <citation type="journal article" date="2017" name="Nat. Ecol. Evol.">
        <title>Genome expansion and lineage-specific genetic innovations in the forest pathogenic fungi Armillaria.</title>
        <authorList>
            <person name="Sipos G."/>
            <person name="Prasanna A.N."/>
            <person name="Walter M.C."/>
            <person name="O'Connor E."/>
            <person name="Balint B."/>
            <person name="Krizsan K."/>
            <person name="Kiss B."/>
            <person name="Hess J."/>
            <person name="Varga T."/>
            <person name="Slot J."/>
            <person name="Riley R."/>
            <person name="Boka B."/>
            <person name="Rigling D."/>
            <person name="Barry K."/>
            <person name="Lee J."/>
            <person name="Mihaltcheva S."/>
            <person name="LaButti K."/>
            <person name="Lipzen A."/>
            <person name="Waldron R."/>
            <person name="Moloney N.M."/>
            <person name="Sperisen C."/>
            <person name="Kredics L."/>
            <person name="Vagvoelgyi C."/>
            <person name="Patrignani A."/>
            <person name="Fitzpatrick D."/>
            <person name="Nagy I."/>
            <person name="Doyle S."/>
            <person name="Anderson J.B."/>
            <person name="Grigoriev I.V."/>
            <person name="Gueldener U."/>
            <person name="Muensterkoetter M."/>
            <person name="Nagy L.G."/>
        </authorList>
    </citation>
    <scope>NUCLEOTIDE SEQUENCE [LARGE SCALE GENOMIC DNA]</scope>
    <source>
        <strain evidence="2">28-4</strain>
    </source>
</reference>
<protein>
    <submittedName>
        <fullName evidence="1">Uncharacterized protein</fullName>
    </submittedName>
</protein>
<dbReference type="AlphaFoldDB" id="A0A2H3B8K7"/>
<dbReference type="Proteomes" id="UP000218334">
    <property type="component" value="Unassembled WGS sequence"/>
</dbReference>
<sequence length="130" mass="14074">MCYINMNVVVLNYVRLPRCSKLILSALQALVASSTICLSLPLSLLGHRSVHLDTFESDSVLRGNSFTDRVATLSISGLIPPPVATPCPVSGTGSIVFHHGMPVHYFPKKLTLLSLMMLQTNAMPLSLLLV</sequence>
<organism evidence="1 2">
    <name type="scientific">Armillaria solidipes</name>
    <dbReference type="NCBI Taxonomy" id="1076256"/>
    <lineage>
        <taxon>Eukaryota</taxon>
        <taxon>Fungi</taxon>
        <taxon>Dikarya</taxon>
        <taxon>Basidiomycota</taxon>
        <taxon>Agaricomycotina</taxon>
        <taxon>Agaricomycetes</taxon>
        <taxon>Agaricomycetidae</taxon>
        <taxon>Agaricales</taxon>
        <taxon>Marasmiineae</taxon>
        <taxon>Physalacriaceae</taxon>
        <taxon>Armillaria</taxon>
    </lineage>
</organism>